<keyword evidence="4" id="KW-1185">Reference proteome</keyword>
<accession>F9XR93</accession>
<reference evidence="3 4" key="1">
    <citation type="journal article" date="2011" name="PLoS Genet.">
        <title>Finished genome of the fungal wheat pathogen Mycosphaerella graminicola reveals dispensome structure, chromosome plasticity, and stealth pathogenesis.</title>
        <authorList>
            <person name="Goodwin S.B."/>
            <person name="Ben M'barek S."/>
            <person name="Dhillon B."/>
            <person name="Wittenberg A.H.J."/>
            <person name="Crane C.F."/>
            <person name="Hane J.K."/>
            <person name="Foster A.J."/>
            <person name="Van der Lee T.A.J."/>
            <person name="Grimwood J."/>
            <person name="Aerts A."/>
            <person name="Antoniw J."/>
            <person name="Bailey A."/>
            <person name="Bluhm B."/>
            <person name="Bowler J."/>
            <person name="Bristow J."/>
            <person name="van der Burgt A."/>
            <person name="Canto-Canche B."/>
            <person name="Churchill A.C.L."/>
            <person name="Conde-Ferraez L."/>
            <person name="Cools H.J."/>
            <person name="Coutinho P.M."/>
            <person name="Csukai M."/>
            <person name="Dehal P."/>
            <person name="De Wit P."/>
            <person name="Donzelli B."/>
            <person name="van de Geest H.C."/>
            <person name="van Ham R.C.H.J."/>
            <person name="Hammond-Kosack K.E."/>
            <person name="Henrissat B."/>
            <person name="Kilian A."/>
            <person name="Kobayashi A.K."/>
            <person name="Koopmann E."/>
            <person name="Kourmpetis Y."/>
            <person name="Kuzniar A."/>
            <person name="Lindquist E."/>
            <person name="Lombard V."/>
            <person name="Maliepaard C."/>
            <person name="Martins N."/>
            <person name="Mehrabi R."/>
            <person name="Nap J.P.H."/>
            <person name="Ponomarenko A."/>
            <person name="Rudd J.J."/>
            <person name="Salamov A."/>
            <person name="Schmutz J."/>
            <person name="Schouten H.J."/>
            <person name="Shapiro H."/>
            <person name="Stergiopoulos I."/>
            <person name="Torriani S.F.F."/>
            <person name="Tu H."/>
            <person name="de Vries R.P."/>
            <person name="Waalwijk C."/>
            <person name="Ware S.B."/>
            <person name="Wiebenga A."/>
            <person name="Zwiers L.-H."/>
            <person name="Oliver R.P."/>
            <person name="Grigoriev I.V."/>
            <person name="Kema G.H.J."/>
        </authorList>
    </citation>
    <scope>NUCLEOTIDE SEQUENCE [LARGE SCALE GENOMIC DNA]</scope>
    <source>
        <strain evidence="4">CBS 115943 / IPO323</strain>
    </source>
</reference>
<gene>
    <name evidence="3" type="ORF">MYCGRDRAFT_97752</name>
</gene>
<dbReference type="InParanoid" id="F9XR93"/>
<dbReference type="Proteomes" id="UP000008062">
    <property type="component" value="Chromosome 16"/>
</dbReference>
<dbReference type="AlphaFoldDB" id="F9XR93"/>
<organism evidence="3 4">
    <name type="scientific">Zymoseptoria tritici (strain CBS 115943 / IPO323)</name>
    <name type="common">Speckled leaf blotch fungus</name>
    <name type="synonym">Septoria tritici</name>
    <dbReference type="NCBI Taxonomy" id="336722"/>
    <lineage>
        <taxon>Eukaryota</taxon>
        <taxon>Fungi</taxon>
        <taxon>Dikarya</taxon>
        <taxon>Ascomycota</taxon>
        <taxon>Pezizomycotina</taxon>
        <taxon>Dothideomycetes</taxon>
        <taxon>Dothideomycetidae</taxon>
        <taxon>Mycosphaerellales</taxon>
        <taxon>Mycosphaerellaceae</taxon>
        <taxon>Zymoseptoria</taxon>
    </lineage>
</organism>
<feature type="region of interest" description="Disordered" evidence="1">
    <location>
        <begin position="180"/>
        <end position="204"/>
    </location>
</feature>
<evidence type="ECO:0000313" key="4">
    <source>
        <dbReference type="Proteomes" id="UP000008062"/>
    </source>
</evidence>
<dbReference type="RefSeq" id="XP_003847275.1">
    <property type="nucleotide sequence ID" value="XM_003847227.1"/>
</dbReference>
<feature type="signal peptide" evidence="2">
    <location>
        <begin position="1"/>
        <end position="22"/>
    </location>
</feature>
<evidence type="ECO:0000256" key="2">
    <source>
        <dbReference type="SAM" id="SignalP"/>
    </source>
</evidence>
<evidence type="ECO:0000256" key="1">
    <source>
        <dbReference type="SAM" id="MobiDB-lite"/>
    </source>
</evidence>
<dbReference type="KEGG" id="ztr:MYCGRDRAFT_97752"/>
<name>F9XR93_ZYMTI</name>
<dbReference type="VEuPathDB" id="FungiDB:ZTRI_16.69"/>
<feature type="compositionally biased region" description="Acidic residues" evidence="1">
    <location>
        <begin position="180"/>
        <end position="189"/>
    </location>
</feature>
<feature type="chain" id="PRO_5003391055" evidence="2">
    <location>
        <begin position="23"/>
        <end position="204"/>
    </location>
</feature>
<evidence type="ECO:0000313" key="3">
    <source>
        <dbReference type="EMBL" id="EGP82251.1"/>
    </source>
</evidence>
<dbReference type="EMBL" id="CM001211">
    <property type="protein sequence ID" value="EGP82251.1"/>
    <property type="molecule type" value="Genomic_DNA"/>
</dbReference>
<dbReference type="HOGENOM" id="CLU_1344188_0_0_1"/>
<dbReference type="GeneID" id="13399929"/>
<protein>
    <submittedName>
        <fullName evidence="3">Uncharacterized protein</fullName>
    </submittedName>
</protein>
<sequence>MVRSCGMLFVAVVFLPPRQIIAFECRKPRSLLMRLFLELFVRRILPVRKLLTHPNLRISIMRVLRRCKRPVSGSDRCQLDIGVQEVSRNKDRNLRIGCQAVETTARCLEIDASNAISETAKPAAAAPAKKREKQDSDVIPYSRSPKRVKHDALSGLPSTMAFDATTEAVLSECKDSFEDTDVTEIDDRDDERAFGDPEDYFAEL</sequence>
<keyword evidence="2" id="KW-0732">Signal</keyword>
<feature type="region of interest" description="Disordered" evidence="1">
    <location>
        <begin position="119"/>
        <end position="156"/>
    </location>
</feature>
<proteinExistence type="predicted"/>